<keyword evidence="1" id="KW-1133">Transmembrane helix</keyword>
<feature type="transmembrane region" description="Helical" evidence="1">
    <location>
        <begin position="85"/>
        <end position="105"/>
    </location>
</feature>
<organism evidence="2 3">
    <name type="scientific">Sulfobacillus harzensis</name>
    <dbReference type="NCBI Taxonomy" id="2729629"/>
    <lineage>
        <taxon>Bacteria</taxon>
        <taxon>Bacillati</taxon>
        <taxon>Bacillota</taxon>
        <taxon>Clostridia</taxon>
        <taxon>Eubacteriales</taxon>
        <taxon>Clostridiales Family XVII. Incertae Sedis</taxon>
        <taxon>Sulfobacillus</taxon>
    </lineage>
</organism>
<evidence type="ECO:0000256" key="1">
    <source>
        <dbReference type="SAM" id="Phobius"/>
    </source>
</evidence>
<name>A0A7Y0L5S3_9FIRM</name>
<dbReference type="RefSeq" id="WP_169100767.1">
    <property type="nucleotide sequence ID" value="NZ_JABBVZ010000052.1"/>
</dbReference>
<accession>A0A7Y0L5S3</accession>
<keyword evidence="1" id="KW-0812">Transmembrane</keyword>
<dbReference type="EMBL" id="JABBVZ010000052">
    <property type="protein sequence ID" value="NMP23467.1"/>
    <property type="molecule type" value="Genomic_DNA"/>
</dbReference>
<evidence type="ECO:0000313" key="2">
    <source>
        <dbReference type="EMBL" id="NMP23467.1"/>
    </source>
</evidence>
<comment type="caution">
    <text evidence="2">The sequence shown here is derived from an EMBL/GenBank/DDBJ whole genome shotgun (WGS) entry which is preliminary data.</text>
</comment>
<dbReference type="Proteomes" id="UP000533476">
    <property type="component" value="Unassembled WGS sequence"/>
</dbReference>
<sequence length="134" mass="14362">MRQQPGASPSRDDIVAILRAHRDLGPEFDEHLADQILDLTKTEAPTSVPVVTGRTSRSRSRRLGPIFALSIPLMAIAGGKAGTIGILAVVALDIVALIASLAFWAKMSTNGDLRRNLLNRFGVFLLNATNCRGS</sequence>
<keyword evidence="3" id="KW-1185">Reference proteome</keyword>
<evidence type="ECO:0000313" key="3">
    <source>
        <dbReference type="Proteomes" id="UP000533476"/>
    </source>
</evidence>
<reference evidence="2 3" key="1">
    <citation type="submission" date="2020-04" db="EMBL/GenBank/DDBJ databases">
        <authorList>
            <person name="Zhang R."/>
            <person name="Schippers A."/>
        </authorList>
    </citation>
    <scope>NUCLEOTIDE SEQUENCE [LARGE SCALE GENOMIC DNA]</scope>
    <source>
        <strain evidence="2 3">DSM 109850</strain>
    </source>
</reference>
<dbReference type="AlphaFoldDB" id="A0A7Y0L5S3"/>
<protein>
    <submittedName>
        <fullName evidence="2">Uncharacterized protein</fullName>
    </submittedName>
</protein>
<proteinExistence type="predicted"/>
<gene>
    <name evidence="2" type="ORF">HIJ39_14060</name>
</gene>
<keyword evidence="1" id="KW-0472">Membrane</keyword>
<feature type="transmembrane region" description="Helical" evidence="1">
    <location>
        <begin position="63"/>
        <end position="79"/>
    </location>
</feature>